<dbReference type="FunFam" id="1.10.238.10:FF:000003">
    <property type="entry name" value="Calmodulin A"/>
    <property type="match status" value="1"/>
</dbReference>
<evidence type="ECO:0000313" key="5">
    <source>
        <dbReference type="Ensembl" id="ENSNMLP00000003194.1"/>
    </source>
</evidence>
<dbReference type="GO" id="GO:0005509">
    <property type="term" value="F:calcium ion binding"/>
    <property type="evidence" value="ECO:0007669"/>
    <property type="project" value="InterPro"/>
</dbReference>
<sequence length="156" mass="17827">RSESSRLELHLPKSTLTTMMQELKEAFDLFDTNGTGFIDVKDLKVVMRAMGIEPGKEDIQKLLVDTVREGSGLDYADFLNIMTALMVRFDSKEENLKSFQKFDVDGTGTISFQNLKRVAEELGENMRDEELQEMIDFADEDGDGEISKKEFLRMLK</sequence>
<reference evidence="5" key="2">
    <citation type="submission" date="2025-09" db="UniProtKB">
        <authorList>
            <consortium name="Ensembl"/>
        </authorList>
    </citation>
    <scope>IDENTIFICATION</scope>
</reference>
<dbReference type="PANTHER" id="PTHR23048:SF59">
    <property type="entry name" value="EF-HAND SUPERFAMILY PROTEIN"/>
    <property type="match status" value="1"/>
</dbReference>
<evidence type="ECO:0000256" key="1">
    <source>
        <dbReference type="ARBA" id="ARBA00022723"/>
    </source>
</evidence>
<proteinExistence type="predicted"/>
<dbReference type="SMART" id="SM00054">
    <property type="entry name" value="EFh"/>
    <property type="match status" value="3"/>
</dbReference>
<evidence type="ECO:0000313" key="6">
    <source>
        <dbReference type="Proteomes" id="UP000694523"/>
    </source>
</evidence>
<dbReference type="Ensembl" id="ENSNMLT00000003664.1">
    <property type="protein sequence ID" value="ENSNMLP00000003194.1"/>
    <property type="gene ID" value="ENSNMLG00000002306.1"/>
</dbReference>
<keyword evidence="1" id="KW-0479">Metal-binding</keyword>
<keyword evidence="2" id="KW-0677">Repeat</keyword>
<feature type="domain" description="EF-hand" evidence="4">
    <location>
        <begin position="18"/>
        <end position="53"/>
    </location>
</feature>
<keyword evidence="6" id="KW-1185">Reference proteome</keyword>
<dbReference type="PROSITE" id="PS00018">
    <property type="entry name" value="EF_HAND_1"/>
    <property type="match status" value="2"/>
</dbReference>
<dbReference type="Gene3D" id="1.10.238.10">
    <property type="entry name" value="EF-hand"/>
    <property type="match status" value="2"/>
</dbReference>
<dbReference type="CDD" id="cd00051">
    <property type="entry name" value="EFh"/>
    <property type="match status" value="2"/>
</dbReference>
<feature type="domain" description="EF-hand" evidence="4">
    <location>
        <begin position="126"/>
        <end position="156"/>
    </location>
</feature>
<dbReference type="Proteomes" id="UP000694523">
    <property type="component" value="Unplaced"/>
</dbReference>
<dbReference type="GO" id="GO:0016460">
    <property type="term" value="C:myosin II complex"/>
    <property type="evidence" value="ECO:0007669"/>
    <property type="project" value="TreeGrafter"/>
</dbReference>
<evidence type="ECO:0000259" key="4">
    <source>
        <dbReference type="PROSITE" id="PS50222"/>
    </source>
</evidence>
<dbReference type="SUPFAM" id="SSF47473">
    <property type="entry name" value="EF-hand"/>
    <property type="match status" value="1"/>
</dbReference>
<feature type="domain" description="EF-hand" evidence="4">
    <location>
        <begin position="90"/>
        <end position="125"/>
    </location>
</feature>
<reference evidence="5" key="1">
    <citation type="submission" date="2025-08" db="UniProtKB">
        <authorList>
            <consortium name="Ensembl"/>
        </authorList>
    </citation>
    <scope>IDENTIFICATION</scope>
</reference>
<dbReference type="PANTHER" id="PTHR23048">
    <property type="entry name" value="MYOSIN LIGHT CHAIN 1, 3"/>
    <property type="match status" value="1"/>
</dbReference>
<protein>
    <recommendedName>
        <fullName evidence="4">EF-hand domain-containing protein</fullName>
    </recommendedName>
</protein>
<dbReference type="PROSITE" id="PS50222">
    <property type="entry name" value="EF_HAND_2"/>
    <property type="match status" value="3"/>
</dbReference>
<organism evidence="5 6">
    <name type="scientific">Neogobius melanostomus</name>
    <name type="common">round goby</name>
    <dbReference type="NCBI Taxonomy" id="47308"/>
    <lineage>
        <taxon>Eukaryota</taxon>
        <taxon>Metazoa</taxon>
        <taxon>Chordata</taxon>
        <taxon>Craniata</taxon>
        <taxon>Vertebrata</taxon>
        <taxon>Euteleostomi</taxon>
        <taxon>Actinopterygii</taxon>
        <taxon>Neopterygii</taxon>
        <taxon>Teleostei</taxon>
        <taxon>Neoteleostei</taxon>
        <taxon>Acanthomorphata</taxon>
        <taxon>Gobiaria</taxon>
        <taxon>Gobiiformes</taxon>
        <taxon>Gobioidei</taxon>
        <taxon>Gobiidae</taxon>
        <taxon>Benthophilinae</taxon>
        <taxon>Neogobiini</taxon>
        <taxon>Neogobius</taxon>
    </lineage>
</organism>
<dbReference type="InterPro" id="IPR018247">
    <property type="entry name" value="EF_Hand_1_Ca_BS"/>
</dbReference>
<dbReference type="InterPro" id="IPR002048">
    <property type="entry name" value="EF_hand_dom"/>
</dbReference>
<dbReference type="Pfam" id="PF13499">
    <property type="entry name" value="EF-hand_7"/>
    <property type="match status" value="2"/>
</dbReference>
<evidence type="ECO:0000256" key="3">
    <source>
        <dbReference type="ARBA" id="ARBA00022837"/>
    </source>
</evidence>
<dbReference type="AlphaFoldDB" id="A0A8C6WFC1"/>
<dbReference type="InterPro" id="IPR050230">
    <property type="entry name" value="CALM/Myosin/TropC-like"/>
</dbReference>
<dbReference type="InterPro" id="IPR011992">
    <property type="entry name" value="EF-hand-dom_pair"/>
</dbReference>
<keyword evidence="3" id="KW-0106">Calcium</keyword>
<name>A0A8C6WFC1_9GOBI</name>
<evidence type="ECO:0000256" key="2">
    <source>
        <dbReference type="ARBA" id="ARBA00022737"/>
    </source>
</evidence>
<accession>A0A8C6WFC1</accession>